<sequence length="139" mass="16008">MVDEIDLSILKEIQINSRISFADIGRKINLSPSAVRERVQKLEDNEVIKKYSADIDYAKIGYGIEAFIILKLYSGKLKIFMNESQQFSEIKKAYRITGSQNIHMKVALKNQLHLQEFIDKLIDYGDTTTHLILSEITKN</sequence>
<dbReference type="InterPro" id="IPR019888">
    <property type="entry name" value="Tscrpt_reg_AsnC-like"/>
</dbReference>
<dbReference type="Pfam" id="PF13404">
    <property type="entry name" value="HTH_AsnC-type"/>
    <property type="match status" value="1"/>
</dbReference>
<evidence type="ECO:0000256" key="1">
    <source>
        <dbReference type="ARBA" id="ARBA00023015"/>
    </source>
</evidence>
<dbReference type="InterPro" id="IPR036388">
    <property type="entry name" value="WH-like_DNA-bd_sf"/>
</dbReference>
<evidence type="ECO:0000313" key="5">
    <source>
        <dbReference type="EMBL" id="SNR14033.1"/>
    </source>
</evidence>
<protein>
    <submittedName>
        <fullName evidence="5">LrpC</fullName>
    </submittedName>
</protein>
<reference evidence="5 6" key="1">
    <citation type="submission" date="2017-07" db="EMBL/GenBank/DDBJ databases">
        <authorList>
            <person name="Sun Z.S."/>
            <person name="Albrecht U."/>
            <person name="Echele G."/>
            <person name="Lee C.C."/>
        </authorList>
    </citation>
    <scope>NUCLEOTIDE SEQUENCE [LARGE SCALE GENOMIC DNA]</scope>
    <source>
        <strain evidence="6">type strain: KCTC 22618</strain>
    </source>
</reference>
<dbReference type="InterPro" id="IPR011008">
    <property type="entry name" value="Dimeric_a/b-barrel"/>
</dbReference>
<dbReference type="SUPFAM" id="SSF54909">
    <property type="entry name" value="Dimeric alpha+beta barrel"/>
    <property type="match status" value="1"/>
</dbReference>
<dbReference type="EMBL" id="LT899436">
    <property type="protein sequence ID" value="SNR14033.1"/>
    <property type="molecule type" value="Genomic_DNA"/>
</dbReference>
<evidence type="ECO:0000313" key="6">
    <source>
        <dbReference type="Proteomes" id="UP000215214"/>
    </source>
</evidence>
<dbReference type="PANTHER" id="PTHR30154:SF53">
    <property type="entry name" value="HTH-TYPE TRANSCRIPTIONAL REGULATOR LRPC"/>
    <property type="match status" value="1"/>
</dbReference>
<accession>A0A238U4A2</accession>
<evidence type="ECO:0000256" key="3">
    <source>
        <dbReference type="ARBA" id="ARBA00023163"/>
    </source>
</evidence>
<dbReference type="CDD" id="cd00090">
    <property type="entry name" value="HTH_ARSR"/>
    <property type="match status" value="1"/>
</dbReference>
<keyword evidence="3" id="KW-0804">Transcription</keyword>
<keyword evidence="6" id="KW-1185">Reference proteome</keyword>
<dbReference type="GO" id="GO:0043565">
    <property type="term" value="F:sequence-specific DNA binding"/>
    <property type="evidence" value="ECO:0007669"/>
    <property type="project" value="InterPro"/>
</dbReference>
<keyword evidence="1" id="KW-0805">Transcription regulation</keyword>
<keyword evidence="2" id="KW-0238">DNA-binding</keyword>
<dbReference type="SMART" id="SM00344">
    <property type="entry name" value="HTH_ASNC"/>
    <property type="match status" value="1"/>
</dbReference>
<dbReference type="RefSeq" id="WP_095068900.1">
    <property type="nucleotide sequence ID" value="NZ_LT899436.1"/>
</dbReference>
<dbReference type="InterPro" id="IPR036390">
    <property type="entry name" value="WH_DNA-bd_sf"/>
</dbReference>
<gene>
    <name evidence="5" type="ORF">TJEJU_0230</name>
</gene>
<dbReference type="OrthoDB" id="9800326at2"/>
<dbReference type="PRINTS" id="PR00033">
    <property type="entry name" value="HTHASNC"/>
</dbReference>
<dbReference type="PANTHER" id="PTHR30154">
    <property type="entry name" value="LEUCINE-RESPONSIVE REGULATORY PROTEIN"/>
    <property type="match status" value="1"/>
</dbReference>
<dbReference type="Pfam" id="PF01037">
    <property type="entry name" value="AsnC_trans_reg"/>
    <property type="match status" value="1"/>
</dbReference>
<evidence type="ECO:0000256" key="2">
    <source>
        <dbReference type="ARBA" id="ARBA00023125"/>
    </source>
</evidence>
<name>A0A238U4A2_9FLAO</name>
<proteinExistence type="predicted"/>
<dbReference type="Proteomes" id="UP000215214">
    <property type="component" value="Chromosome TJEJU"/>
</dbReference>
<dbReference type="AlphaFoldDB" id="A0A238U4A2"/>
<dbReference type="InterPro" id="IPR000485">
    <property type="entry name" value="AsnC-type_HTH_dom"/>
</dbReference>
<organism evidence="5 6">
    <name type="scientific">Tenacibaculum jejuense</name>
    <dbReference type="NCBI Taxonomy" id="584609"/>
    <lineage>
        <taxon>Bacteria</taxon>
        <taxon>Pseudomonadati</taxon>
        <taxon>Bacteroidota</taxon>
        <taxon>Flavobacteriia</taxon>
        <taxon>Flavobacteriales</taxon>
        <taxon>Flavobacteriaceae</taxon>
        <taxon>Tenacibaculum</taxon>
    </lineage>
</organism>
<evidence type="ECO:0000259" key="4">
    <source>
        <dbReference type="PROSITE" id="PS50956"/>
    </source>
</evidence>
<dbReference type="InterPro" id="IPR019887">
    <property type="entry name" value="Tscrpt_reg_AsnC/Lrp_C"/>
</dbReference>
<dbReference type="GO" id="GO:0005829">
    <property type="term" value="C:cytosol"/>
    <property type="evidence" value="ECO:0007669"/>
    <property type="project" value="TreeGrafter"/>
</dbReference>
<dbReference type="GO" id="GO:0043200">
    <property type="term" value="P:response to amino acid"/>
    <property type="evidence" value="ECO:0007669"/>
    <property type="project" value="TreeGrafter"/>
</dbReference>
<dbReference type="GO" id="GO:0006355">
    <property type="term" value="P:regulation of DNA-templated transcription"/>
    <property type="evidence" value="ECO:0007669"/>
    <property type="project" value="UniProtKB-ARBA"/>
</dbReference>
<dbReference type="KEGG" id="tje:TJEJU_0230"/>
<dbReference type="Gene3D" id="3.30.70.920">
    <property type="match status" value="1"/>
</dbReference>
<dbReference type="Gene3D" id="1.10.10.10">
    <property type="entry name" value="Winged helix-like DNA-binding domain superfamily/Winged helix DNA-binding domain"/>
    <property type="match status" value="1"/>
</dbReference>
<dbReference type="SUPFAM" id="SSF46785">
    <property type="entry name" value="Winged helix' DNA-binding domain"/>
    <property type="match status" value="1"/>
</dbReference>
<feature type="domain" description="HTH asnC-type" evidence="4">
    <location>
        <begin position="2"/>
        <end position="63"/>
    </location>
</feature>
<dbReference type="InterPro" id="IPR011991">
    <property type="entry name" value="ArsR-like_HTH"/>
</dbReference>
<dbReference type="PROSITE" id="PS50956">
    <property type="entry name" value="HTH_ASNC_2"/>
    <property type="match status" value="1"/>
</dbReference>